<dbReference type="RefSeq" id="WP_036154198.1">
    <property type="nucleotide sequence ID" value="NZ_AVCX01000006.1"/>
</dbReference>
<evidence type="ECO:0000313" key="4">
    <source>
        <dbReference type="EMBL" id="KGR84826.1"/>
    </source>
</evidence>
<dbReference type="EMBL" id="JPVP01000055">
    <property type="protein sequence ID" value="KGR84826.1"/>
    <property type="molecule type" value="Genomic_DNA"/>
</dbReference>
<sequence length="154" mass="16807">MKIIKNENGISLIELVASIAIVSIVLISFAQLFIQANKASVHNNEKLVTINLADAALAKLQSETFTKKPAITNMNDYFIDTTEKDPIKKRPPLAIAMNEKTYMVSYKASQSDVSPSSGKIRYSEKSLNLIKVVVTVTAPDGKIKGSSEGYVSLE</sequence>
<keyword evidence="3" id="KW-0812">Transmembrane</keyword>
<comment type="caution">
    <text evidence="4">The sequence shown here is derived from an EMBL/GenBank/DDBJ whole genome shotgun (WGS) entry which is preliminary data.</text>
</comment>
<name>A0A0A3IJA7_9BACI</name>
<protein>
    <submittedName>
        <fullName evidence="4">Type II secretory pathway protein</fullName>
    </submittedName>
</protein>
<accession>A0A0A3IJA7</accession>
<dbReference type="eggNOG" id="COG4967">
    <property type="taxonomic scope" value="Bacteria"/>
</dbReference>
<dbReference type="GO" id="GO:0009986">
    <property type="term" value="C:cell surface"/>
    <property type="evidence" value="ECO:0007669"/>
    <property type="project" value="UniProtKB-SubCell"/>
</dbReference>
<dbReference type="InterPro" id="IPR012902">
    <property type="entry name" value="N_methyl_site"/>
</dbReference>
<dbReference type="GO" id="GO:0030420">
    <property type="term" value="P:establishment of competence for transformation"/>
    <property type="evidence" value="ECO:0007669"/>
    <property type="project" value="UniProtKB-KW"/>
</dbReference>
<comment type="subcellular location">
    <subcellularLocation>
        <location evidence="1">Cell surface</location>
    </subcellularLocation>
</comment>
<reference evidence="4 5" key="1">
    <citation type="submission" date="2014-02" db="EMBL/GenBank/DDBJ databases">
        <title>Draft genome sequence of Lysinibacillus odysseyi NBRC 100172.</title>
        <authorList>
            <person name="Zhang F."/>
            <person name="Wang G."/>
            <person name="Zhang L."/>
        </authorList>
    </citation>
    <scope>NUCLEOTIDE SEQUENCE [LARGE SCALE GENOMIC DNA]</scope>
    <source>
        <strain evidence="4 5">NBRC 100172</strain>
    </source>
</reference>
<evidence type="ECO:0000313" key="5">
    <source>
        <dbReference type="Proteomes" id="UP000030437"/>
    </source>
</evidence>
<dbReference type="Pfam" id="PF07963">
    <property type="entry name" value="N_methyl"/>
    <property type="match status" value="1"/>
</dbReference>
<keyword evidence="2" id="KW-0178">Competence</keyword>
<dbReference type="AlphaFoldDB" id="A0A0A3IJA7"/>
<keyword evidence="3" id="KW-0472">Membrane</keyword>
<gene>
    <name evidence="4" type="ORF">CD32_10210</name>
</gene>
<evidence type="ECO:0000256" key="3">
    <source>
        <dbReference type="SAM" id="Phobius"/>
    </source>
</evidence>
<dbReference type="Proteomes" id="UP000030437">
    <property type="component" value="Unassembled WGS sequence"/>
</dbReference>
<dbReference type="STRING" id="1220589.CD32_10210"/>
<dbReference type="OrthoDB" id="2429062at2"/>
<evidence type="ECO:0000256" key="1">
    <source>
        <dbReference type="ARBA" id="ARBA00004241"/>
    </source>
</evidence>
<feature type="transmembrane region" description="Helical" evidence="3">
    <location>
        <begin position="12"/>
        <end position="34"/>
    </location>
</feature>
<proteinExistence type="predicted"/>
<organism evidence="4 5">
    <name type="scientific">Lysinibacillus odysseyi 34hs-1 = NBRC 100172</name>
    <dbReference type="NCBI Taxonomy" id="1220589"/>
    <lineage>
        <taxon>Bacteria</taxon>
        <taxon>Bacillati</taxon>
        <taxon>Bacillota</taxon>
        <taxon>Bacilli</taxon>
        <taxon>Bacillales</taxon>
        <taxon>Bacillaceae</taxon>
        <taxon>Lysinibacillus</taxon>
    </lineage>
</organism>
<keyword evidence="3" id="KW-1133">Transmembrane helix</keyword>
<evidence type="ECO:0000256" key="2">
    <source>
        <dbReference type="ARBA" id="ARBA00023287"/>
    </source>
</evidence>
<keyword evidence="5" id="KW-1185">Reference proteome</keyword>